<organism evidence="3 4">
    <name type="scientific">Rotaria magnacalcarata</name>
    <dbReference type="NCBI Taxonomy" id="392030"/>
    <lineage>
        <taxon>Eukaryota</taxon>
        <taxon>Metazoa</taxon>
        <taxon>Spiralia</taxon>
        <taxon>Gnathifera</taxon>
        <taxon>Rotifera</taxon>
        <taxon>Eurotatoria</taxon>
        <taxon>Bdelloidea</taxon>
        <taxon>Philodinida</taxon>
        <taxon>Philodinidae</taxon>
        <taxon>Rotaria</taxon>
    </lineage>
</organism>
<dbReference type="Proteomes" id="UP000663834">
    <property type="component" value="Unassembled WGS sequence"/>
</dbReference>
<protein>
    <submittedName>
        <fullName evidence="3">Uncharacterized protein</fullName>
    </submittedName>
</protein>
<feature type="coiled-coil region" evidence="1">
    <location>
        <begin position="524"/>
        <end position="575"/>
    </location>
</feature>
<evidence type="ECO:0000256" key="2">
    <source>
        <dbReference type="SAM" id="MobiDB-lite"/>
    </source>
</evidence>
<comment type="caution">
    <text evidence="3">The sequence shown here is derived from an EMBL/GenBank/DDBJ whole genome shotgun (WGS) entry which is preliminary data.</text>
</comment>
<accession>A0A816FW47</accession>
<proteinExistence type="predicted"/>
<name>A0A816FW47_9BILA</name>
<evidence type="ECO:0000313" key="4">
    <source>
        <dbReference type="Proteomes" id="UP000663834"/>
    </source>
</evidence>
<gene>
    <name evidence="3" type="ORF">KQP761_LOCUS33303</name>
</gene>
<keyword evidence="1" id="KW-0175">Coiled coil</keyword>
<reference evidence="3" key="1">
    <citation type="submission" date="2021-02" db="EMBL/GenBank/DDBJ databases">
        <authorList>
            <person name="Nowell W R."/>
        </authorList>
    </citation>
    <scope>NUCLEOTIDE SEQUENCE</scope>
</reference>
<feature type="region of interest" description="Disordered" evidence="2">
    <location>
        <begin position="1"/>
        <end position="24"/>
    </location>
</feature>
<feature type="coiled-coil region" evidence="1">
    <location>
        <begin position="192"/>
        <end position="219"/>
    </location>
</feature>
<dbReference type="AlphaFoldDB" id="A0A816FW47"/>
<evidence type="ECO:0000313" key="3">
    <source>
        <dbReference type="EMBL" id="CAF1666859.1"/>
    </source>
</evidence>
<feature type="non-terminal residue" evidence="3">
    <location>
        <position position="711"/>
    </location>
</feature>
<evidence type="ECO:0000256" key="1">
    <source>
        <dbReference type="SAM" id="Coils"/>
    </source>
</evidence>
<sequence length="711" mass="85650">MATNNADSYNQEEEQQDETLQNFDKMSNDLSWNIKEKIKVEEKLDEIEKQNLSRKMSQLSTSATHEKNPVKIMKEIKDQLEIIPNYLTKQNISFKELMHQTLSSIIRTAEKSNNNMDELRKIAILLYKIMVIQTYQYLWKTYFKSGTGQLMVPSETKQKLCYPTTLPIWPKEIKTIVLSNKKDKTNENEICLKFVNDQLNALQHQLKQYQQELNIKANNFQGYTISIQEKLMTYIEENLISSLSKKIEHQVELIHYDYHIRALELEYFQHKPNEYQKQLMIQICQSQYEQETSEQEYELLKQKIAYYNLPNQQYCLEMDRQLWQSYLDIGLQQHLWPDQFYTMAKTNDFDLCKQYVMNYIENNKKQLNHCQFELTKQEEQFQTCPMIELSFEQIEQRLKELVDRERKYLSKRNNDKLIKFKDDISEKQRLTTISTSALMNNEENEYINRLITTREKQAEIWKEQLMLEIRIYCKFLPLNFDQLENFISPTNYLPLNNNQKAIEMKNKHYKIIQEAKRQWLNYFLNIYEIKIQEYEQQYQNEFIKLRSLFSNNNDITMLNNIKEHINNRINRLKKDIYDKMASFRKIILQNRQRSSSTKNVIGVSPEPYLDLISNPFNKRQWNYLSFGPSYIRLNQSAIRPKCQQETEIKNQHKDIYSKVENHLTGHPHPISRNNPIFKQYSDHLLDYLNQSYFTPLSYKDQLISREQAQIL</sequence>
<dbReference type="EMBL" id="CAJNOW010018645">
    <property type="protein sequence ID" value="CAF1666859.1"/>
    <property type="molecule type" value="Genomic_DNA"/>
</dbReference>